<organism evidence="1 2">
    <name type="scientific">Desulfomicrobium macestii</name>
    <dbReference type="NCBI Taxonomy" id="90731"/>
    <lineage>
        <taxon>Bacteria</taxon>
        <taxon>Pseudomonadati</taxon>
        <taxon>Thermodesulfobacteriota</taxon>
        <taxon>Desulfovibrionia</taxon>
        <taxon>Desulfovibrionales</taxon>
        <taxon>Desulfomicrobiaceae</taxon>
        <taxon>Desulfomicrobium</taxon>
    </lineage>
</organism>
<protein>
    <recommendedName>
        <fullName evidence="3">Secreted protein</fullName>
    </recommendedName>
</protein>
<name>A0ABR9H659_9BACT</name>
<evidence type="ECO:0000313" key="2">
    <source>
        <dbReference type="Proteomes" id="UP000639010"/>
    </source>
</evidence>
<proteinExistence type="predicted"/>
<evidence type="ECO:0008006" key="3">
    <source>
        <dbReference type="Google" id="ProtNLM"/>
    </source>
</evidence>
<sequence length="68" mass="8121">MFVSQYYMLFRRSVHCGFGIWLRQGIVFRFSLLSVLTIEAARFCENMAPSVSRVGRYFYREDVSHFKL</sequence>
<evidence type="ECO:0000313" key="1">
    <source>
        <dbReference type="EMBL" id="MBE1426199.1"/>
    </source>
</evidence>
<keyword evidence="2" id="KW-1185">Reference proteome</keyword>
<dbReference type="Proteomes" id="UP000639010">
    <property type="component" value="Unassembled WGS sequence"/>
</dbReference>
<reference evidence="1 2" key="1">
    <citation type="submission" date="2020-10" db="EMBL/GenBank/DDBJ databases">
        <title>Genomic Encyclopedia of Type Strains, Phase IV (KMG-IV): sequencing the most valuable type-strain genomes for metagenomic binning, comparative biology and taxonomic classification.</title>
        <authorList>
            <person name="Goeker M."/>
        </authorList>
    </citation>
    <scope>NUCLEOTIDE SEQUENCE [LARGE SCALE GENOMIC DNA]</scope>
    <source>
        <strain evidence="1 2">DSM 4194</strain>
    </source>
</reference>
<comment type="caution">
    <text evidence="1">The sequence shown here is derived from an EMBL/GenBank/DDBJ whole genome shotgun (WGS) entry which is preliminary data.</text>
</comment>
<gene>
    <name evidence="1" type="ORF">H4684_002863</name>
</gene>
<accession>A0ABR9H659</accession>
<dbReference type="EMBL" id="JADBGG010000023">
    <property type="protein sequence ID" value="MBE1426199.1"/>
    <property type="molecule type" value="Genomic_DNA"/>
</dbReference>